<evidence type="ECO:0000259" key="5">
    <source>
        <dbReference type="PROSITE" id="PS50937"/>
    </source>
</evidence>
<dbReference type="InterPro" id="IPR009061">
    <property type="entry name" value="DNA-bd_dom_put_sf"/>
</dbReference>
<protein>
    <submittedName>
        <fullName evidence="6">MerR family transcriptional regulator</fullName>
    </submittedName>
</protein>
<gene>
    <name evidence="6" type="ORF">N7Z68_14750</name>
</gene>
<dbReference type="PROSITE" id="PS50937">
    <property type="entry name" value="HTH_MERR_2"/>
    <property type="match status" value="1"/>
</dbReference>
<proteinExistence type="predicted"/>
<dbReference type="Gene3D" id="1.10.1660.10">
    <property type="match status" value="1"/>
</dbReference>
<evidence type="ECO:0000256" key="1">
    <source>
        <dbReference type="ARBA" id="ARBA00022491"/>
    </source>
</evidence>
<keyword evidence="7" id="KW-1185">Reference proteome</keyword>
<evidence type="ECO:0000256" key="2">
    <source>
        <dbReference type="ARBA" id="ARBA00023015"/>
    </source>
</evidence>
<keyword evidence="2" id="KW-0805">Transcription regulation</keyword>
<name>A0ABT5VGP2_9BACI</name>
<dbReference type="PANTHER" id="PTHR30204">
    <property type="entry name" value="REDOX-CYCLING DRUG-SENSING TRANSCRIPTIONAL ACTIVATOR SOXR"/>
    <property type="match status" value="1"/>
</dbReference>
<dbReference type="SUPFAM" id="SSF46955">
    <property type="entry name" value="Putative DNA-binding domain"/>
    <property type="match status" value="1"/>
</dbReference>
<dbReference type="Pfam" id="PF13411">
    <property type="entry name" value="MerR_1"/>
    <property type="match status" value="1"/>
</dbReference>
<dbReference type="EMBL" id="JAOTPO010000010">
    <property type="protein sequence ID" value="MDE5414635.1"/>
    <property type="molecule type" value="Genomic_DNA"/>
</dbReference>
<keyword evidence="3" id="KW-0238">DNA-binding</keyword>
<accession>A0ABT5VGP2</accession>
<evidence type="ECO:0000313" key="7">
    <source>
        <dbReference type="Proteomes" id="UP001148125"/>
    </source>
</evidence>
<dbReference type="CDD" id="cd01105">
    <property type="entry name" value="HTH_GlnR-like"/>
    <property type="match status" value="1"/>
</dbReference>
<dbReference type="Proteomes" id="UP001148125">
    <property type="component" value="Unassembled WGS sequence"/>
</dbReference>
<comment type="caution">
    <text evidence="6">The sequence shown here is derived from an EMBL/GenBank/DDBJ whole genome shotgun (WGS) entry which is preliminary data.</text>
</comment>
<dbReference type="InterPro" id="IPR047057">
    <property type="entry name" value="MerR_fam"/>
</dbReference>
<evidence type="ECO:0000256" key="4">
    <source>
        <dbReference type="ARBA" id="ARBA00023163"/>
    </source>
</evidence>
<organism evidence="6 7">
    <name type="scientific">Alkalihalobacterium chitinilyticum</name>
    <dbReference type="NCBI Taxonomy" id="2980103"/>
    <lineage>
        <taxon>Bacteria</taxon>
        <taxon>Bacillati</taxon>
        <taxon>Bacillota</taxon>
        <taxon>Bacilli</taxon>
        <taxon>Bacillales</taxon>
        <taxon>Bacillaceae</taxon>
        <taxon>Alkalihalobacterium</taxon>
    </lineage>
</organism>
<sequence length="117" mass="13773">MNKNFPRHVAIFPISVVKEMTQLTARQIRYYEEQGLIKPARNEGNQRIFSLNDIERFTEIKSLIDQGVNIAGVKAILMTRRYDEENVVPNSKDRSMLRFTEEEWFELIEKYRAGGFS</sequence>
<dbReference type="SMART" id="SM00422">
    <property type="entry name" value="HTH_MERR"/>
    <property type="match status" value="1"/>
</dbReference>
<keyword evidence="1" id="KW-0678">Repressor</keyword>
<dbReference type="PANTHER" id="PTHR30204:SF65">
    <property type="entry name" value="HTH-TYPE TRANSCRIPTIONAL REGULATOR TNRA"/>
    <property type="match status" value="1"/>
</dbReference>
<keyword evidence="4" id="KW-0804">Transcription</keyword>
<dbReference type="RefSeq" id="WP_275119249.1">
    <property type="nucleotide sequence ID" value="NZ_JAOTPO010000010.1"/>
</dbReference>
<reference evidence="6" key="1">
    <citation type="submission" date="2024-05" db="EMBL/GenBank/DDBJ databases">
        <title>Alkalihalobacillus sp. strain MEB203 novel alkaliphilic bacterium from Lonar Lake, India.</title>
        <authorList>
            <person name="Joshi A."/>
            <person name="Thite S."/>
            <person name="Mengade P."/>
        </authorList>
    </citation>
    <scope>NUCLEOTIDE SEQUENCE</scope>
    <source>
        <strain evidence="6">MEB 203</strain>
    </source>
</reference>
<feature type="domain" description="HTH merR-type" evidence="5">
    <location>
        <begin position="11"/>
        <end position="79"/>
    </location>
</feature>
<evidence type="ECO:0000313" key="6">
    <source>
        <dbReference type="EMBL" id="MDE5414635.1"/>
    </source>
</evidence>
<dbReference type="InterPro" id="IPR000551">
    <property type="entry name" value="MerR-type_HTH_dom"/>
</dbReference>
<evidence type="ECO:0000256" key="3">
    <source>
        <dbReference type="ARBA" id="ARBA00023125"/>
    </source>
</evidence>